<reference evidence="8" key="1">
    <citation type="submission" date="2021-02" db="EMBL/GenBank/DDBJ databases">
        <authorList>
            <person name="Nieuwenhuis M."/>
            <person name="Van De Peppel L.J.J."/>
        </authorList>
    </citation>
    <scope>NUCLEOTIDE SEQUENCE</scope>
    <source>
        <strain evidence="8">D49</strain>
    </source>
</reference>
<keyword evidence="5 6" id="KW-0472">Membrane</keyword>
<dbReference type="PANTHER" id="PTHR23504:SF15">
    <property type="entry name" value="MAJOR FACILITATOR SUPERFAMILY (MFS) PROFILE DOMAIN-CONTAINING PROTEIN"/>
    <property type="match status" value="1"/>
</dbReference>
<evidence type="ECO:0000256" key="3">
    <source>
        <dbReference type="ARBA" id="ARBA00022692"/>
    </source>
</evidence>
<feature type="transmembrane region" description="Helical" evidence="6">
    <location>
        <begin position="347"/>
        <end position="368"/>
    </location>
</feature>
<evidence type="ECO:0000259" key="7">
    <source>
        <dbReference type="PROSITE" id="PS50850"/>
    </source>
</evidence>
<dbReference type="AlphaFoldDB" id="A0A9P7FUV2"/>
<keyword evidence="3 6" id="KW-0812">Transmembrane</keyword>
<dbReference type="GO" id="GO:0016020">
    <property type="term" value="C:membrane"/>
    <property type="evidence" value="ECO:0007669"/>
    <property type="project" value="UniProtKB-SubCell"/>
</dbReference>
<accession>A0A9P7FUV2</accession>
<dbReference type="SUPFAM" id="SSF103473">
    <property type="entry name" value="MFS general substrate transporter"/>
    <property type="match status" value="1"/>
</dbReference>
<proteinExistence type="predicted"/>
<comment type="subcellular location">
    <subcellularLocation>
        <location evidence="1">Membrane</location>
        <topology evidence="1">Multi-pass membrane protein</topology>
    </subcellularLocation>
</comment>
<feature type="transmembrane region" description="Helical" evidence="6">
    <location>
        <begin position="279"/>
        <end position="301"/>
    </location>
</feature>
<dbReference type="GO" id="GO:0022857">
    <property type="term" value="F:transmembrane transporter activity"/>
    <property type="evidence" value="ECO:0007669"/>
    <property type="project" value="InterPro"/>
</dbReference>
<dbReference type="OrthoDB" id="419616at2759"/>
<evidence type="ECO:0000256" key="1">
    <source>
        <dbReference type="ARBA" id="ARBA00004141"/>
    </source>
</evidence>
<dbReference type="InterPro" id="IPR001958">
    <property type="entry name" value="Tet-R_TetA/multi-R_MdtG-like"/>
</dbReference>
<keyword evidence="4 6" id="KW-1133">Transmembrane helix</keyword>
<dbReference type="InterPro" id="IPR020846">
    <property type="entry name" value="MFS_dom"/>
</dbReference>
<evidence type="ECO:0000256" key="6">
    <source>
        <dbReference type="SAM" id="Phobius"/>
    </source>
</evidence>
<feature type="transmembrane region" description="Helical" evidence="6">
    <location>
        <begin position="94"/>
        <end position="112"/>
    </location>
</feature>
<feature type="transmembrane region" description="Helical" evidence="6">
    <location>
        <begin position="472"/>
        <end position="491"/>
    </location>
</feature>
<dbReference type="InterPro" id="IPR036259">
    <property type="entry name" value="MFS_trans_sf"/>
</dbReference>
<evidence type="ECO:0000256" key="2">
    <source>
        <dbReference type="ARBA" id="ARBA00022448"/>
    </source>
</evidence>
<evidence type="ECO:0000256" key="5">
    <source>
        <dbReference type="ARBA" id="ARBA00023136"/>
    </source>
</evidence>
<dbReference type="CDD" id="cd17330">
    <property type="entry name" value="MFS_SLC46_TetA_like"/>
    <property type="match status" value="1"/>
</dbReference>
<dbReference type="InterPro" id="IPR011701">
    <property type="entry name" value="MFS"/>
</dbReference>
<dbReference type="Proteomes" id="UP000717328">
    <property type="component" value="Unassembled WGS sequence"/>
</dbReference>
<dbReference type="PRINTS" id="PR01035">
    <property type="entry name" value="TCRTETA"/>
</dbReference>
<feature type="domain" description="Major facilitator superfamily (MFS) profile" evidence="7">
    <location>
        <begin position="21"/>
        <end position="496"/>
    </location>
</feature>
<feature type="transmembrane region" description="Helical" evidence="6">
    <location>
        <begin position="62"/>
        <end position="82"/>
    </location>
</feature>
<keyword evidence="2" id="KW-0813">Transport</keyword>
<dbReference type="Gene3D" id="1.20.1250.20">
    <property type="entry name" value="MFS general substrate transporter like domains"/>
    <property type="match status" value="1"/>
</dbReference>
<feature type="transmembrane region" description="Helical" evidence="6">
    <location>
        <begin position="313"/>
        <end position="335"/>
    </location>
</feature>
<dbReference type="EMBL" id="JABCKI010005901">
    <property type="protein sequence ID" value="KAG5636708.1"/>
    <property type="molecule type" value="Genomic_DNA"/>
</dbReference>
<protein>
    <recommendedName>
        <fullName evidence="7">Major facilitator superfamily (MFS) profile domain-containing protein</fullName>
    </recommendedName>
</protein>
<sequence>MSTVSIRDGPIPQRTPLPKLQLFIIFLIQLAEPITATVIFPFVNQAVRDTGIINGDERKTGYYAGLIGSVFFFAEAVTVFHWGWISDRLGRRPILLLGPLGLASAMFSFGLSKGFIPMVVSRAIQGVFNGNLGVAKTVIAEITDSSNIADAYAIMPMTWSTGATLGPIIGGLLSQPADRWPRLFGNQFFHTHPYFLPCAVAGLLAFLSAAIAFFGLKESLPSKQKKHLSQEEQLEVHSTTPLLVQDATNYGSNDPPPKADDTSPAPFSALLIPQVLIPILVYMMIAFVDMSSITLLPLVYSTSIPVGGLGLDAYHIGILLSIFGFVNALVQLFLLGKFIRRFGPRRICMAAQISYFLNAALYPVLIGFARRAGYVDLKTWMVVAAQLVLRLTNGMAWGVYIHRSFLLLEKLTESTLGSIQVIIVDSAPSRASLGATNGMAQAVGCIARSIGPSLASSLFSVTLERNSAGGNMVYIVLAGCALSGLALTFILPQKLRQS</sequence>
<keyword evidence="9" id="KW-1185">Reference proteome</keyword>
<comment type="caution">
    <text evidence="8">The sequence shown here is derived from an EMBL/GenBank/DDBJ whole genome shotgun (WGS) entry which is preliminary data.</text>
</comment>
<dbReference type="Pfam" id="PF07690">
    <property type="entry name" value="MFS_1"/>
    <property type="match status" value="1"/>
</dbReference>
<organism evidence="8 9">
    <name type="scientific">Sphagnurus paluster</name>
    <dbReference type="NCBI Taxonomy" id="117069"/>
    <lineage>
        <taxon>Eukaryota</taxon>
        <taxon>Fungi</taxon>
        <taxon>Dikarya</taxon>
        <taxon>Basidiomycota</taxon>
        <taxon>Agaricomycotina</taxon>
        <taxon>Agaricomycetes</taxon>
        <taxon>Agaricomycetidae</taxon>
        <taxon>Agaricales</taxon>
        <taxon>Tricholomatineae</taxon>
        <taxon>Lyophyllaceae</taxon>
        <taxon>Sphagnurus</taxon>
    </lineage>
</organism>
<dbReference type="PROSITE" id="PS50850">
    <property type="entry name" value="MFS"/>
    <property type="match status" value="1"/>
</dbReference>
<reference evidence="8" key="2">
    <citation type="submission" date="2021-10" db="EMBL/GenBank/DDBJ databases">
        <title>Phylogenomics reveals ancestral predisposition of the termite-cultivated fungus Termitomyces towards a domesticated lifestyle.</title>
        <authorList>
            <person name="Auxier B."/>
            <person name="Grum-Grzhimaylo A."/>
            <person name="Cardenas M.E."/>
            <person name="Lodge J.D."/>
            <person name="Laessoe T."/>
            <person name="Pedersen O."/>
            <person name="Smith M.E."/>
            <person name="Kuyper T.W."/>
            <person name="Franco-Molano E.A."/>
            <person name="Baroni T.J."/>
            <person name="Aanen D.K."/>
        </authorList>
    </citation>
    <scope>NUCLEOTIDE SEQUENCE</scope>
    <source>
        <strain evidence="8">D49</strain>
    </source>
</reference>
<evidence type="ECO:0000313" key="9">
    <source>
        <dbReference type="Proteomes" id="UP000717328"/>
    </source>
</evidence>
<feature type="transmembrane region" description="Helical" evidence="6">
    <location>
        <begin position="20"/>
        <end position="42"/>
    </location>
</feature>
<feature type="transmembrane region" description="Helical" evidence="6">
    <location>
        <begin position="380"/>
        <end position="401"/>
    </location>
</feature>
<evidence type="ECO:0000313" key="8">
    <source>
        <dbReference type="EMBL" id="KAG5636708.1"/>
    </source>
</evidence>
<name>A0A9P7FUV2_9AGAR</name>
<evidence type="ECO:0000256" key="4">
    <source>
        <dbReference type="ARBA" id="ARBA00022989"/>
    </source>
</evidence>
<dbReference type="PANTHER" id="PTHR23504">
    <property type="entry name" value="MAJOR FACILITATOR SUPERFAMILY DOMAIN-CONTAINING PROTEIN 10"/>
    <property type="match status" value="1"/>
</dbReference>
<gene>
    <name evidence="8" type="ORF">H0H81_007104</name>
</gene>
<feature type="transmembrane region" description="Helical" evidence="6">
    <location>
        <begin position="194"/>
        <end position="216"/>
    </location>
</feature>